<accession>A0A3B6TZ48</accession>
<dbReference type="SUPFAM" id="SSF48557">
    <property type="entry name" value="L-aspartase-like"/>
    <property type="match status" value="1"/>
</dbReference>
<name>A0A3B6TZ48_WHEAT</name>
<dbReference type="InterPro" id="IPR001106">
    <property type="entry name" value="Aromatic_Lyase"/>
</dbReference>
<dbReference type="AlphaFoldDB" id="A0A3B6TZ48"/>
<comment type="similarity">
    <text evidence="1">Belongs to the PAL/histidase family.</text>
</comment>
<keyword evidence="3" id="KW-1185">Reference proteome</keyword>
<dbReference type="InterPro" id="IPR024083">
    <property type="entry name" value="Fumarase/histidase_N"/>
</dbReference>
<protein>
    <recommendedName>
        <fullName evidence="4">Phenylalanine ammonia-lyase</fullName>
    </recommendedName>
</protein>
<evidence type="ECO:0000313" key="3">
    <source>
        <dbReference type="Proteomes" id="UP000019116"/>
    </source>
</evidence>
<proteinExistence type="inferred from homology"/>
<evidence type="ECO:0000313" key="2">
    <source>
        <dbReference type="EnsemblPlants" id="TraesCSU02G030600.1.cds1"/>
    </source>
</evidence>
<dbReference type="OMA" id="DASCEWI"/>
<reference evidence="2" key="2">
    <citation type="submission" date="2018-10" db="UniProtKB">
        <authorList>
            <consortium name="EnsemblPlants"/>
        </authorList>
    </citation>
    <scope>IDENTIFICATION</scope>
</reference>
<dbReference type="OrthoDB" id="10051290at2759"/>
<dbReference type="InterPro" id="IPR008948">
    <property type="entry name" value="L-Aspartase-like"/>
</dbReference>
<organism evidence="2">
    <name type="scientific">Triticum aestivum</name>
    <name type="common">Wheat</name>
    <dbReference type="NCBI Taxonomy" id="4565"/>
    <lineage>
        <taxon>Eukaryota</taxon>
        <taxon>Viridiplantae</taxon>
        <taxon>Streptophyta</taxon>
        <taxon>Embryophyta</taxon>
        <taxon>Tracheophyta</taxon>
        <taxon>Spermatophyta</taxon>
        <taxon>Magnoliopsida</taxon>
        <taxon>Liliopsida</taxon>
        <taxon>Poales</taxon>
        <taxon>Poaceae</taxon>
        <taxon>BOP clade</taxon>
        <taxon>Pooideae</taxon>
        <taxon>Triticodae</taxon>
        <taxon>Triticeae</taxon>
        <taxon>Triticinae</taxon>
        <taxon>Triticum</taxon>
    </lineage>
</organism>
<dbReference type="Gramene" id="TraesCAD_scaffold_1036419_01G000100.1">
    <property type="protein sequence ID" value="TraesCAD_scaffold_1036419_01G000100.1"/>
    <property type="gene ID" value="TraesCAD_scaffold_1036419_01G000100"/>
</dbReference>
<dbReference type="PANTHER" id="PTHR10362">
    <property type="entry name" value="HISTIDINE AMMONIA-LYASE"/>
    <property type="match status" value="1"/>
</dbReference>
<dbReference type="SMR" id="A0A3B6TZ48"/>
<reference evidence="2" key="1">
    <citation type="submission" date="2018-08" db="EMBL/GenBank/DDBJ databases">
        <authorList>
            <person name="Rossello M."/>
        </authorList>
    </citation>
    <scope>NUCLEOTIDE SEQUENCE [LARGE SCALE GENOMIC DNA]</scope>
    <source>
        <strain evidence="2">cv. Chinese Spring</strain>
    </source>
</reference>
<dbReference type="Gene3D" id="1.10.275.10">
    <property type="entry name" value="Fumarase/aspartase (N-terminal domain)"/>
    <property type="match status" value="1"/>
</dbReference>
<sequence length="112" mass="11842">MAHFWSVAAAELTGSHLDEVKRMVARFRGPVVRILGAGLSFGQVAAVAHAKDAASVTVELANEARVRVQACSDWIVDSVANGGDIYGVTTGFGGTSHRRTKDGHGLQVELVR</sequence>
<dbReference type="Gramene" id="TraesCLE_scaffold_1184812_01G000100.1">
    <property type="protein sequence ID" value="TraesCLE_scaffold_1184812_01G000100.1"/>
    <property type="gene ID" value="TraesCLE_scaffold_1184812_01G000100"/>
</dbReference>
<dbReference type="EnsemblPlants" id="TraesCSU02G030600.1">
    <property type="protein sequence ID" value="TraesCSU02G030600.1.cds1"/>
    <property type="gene ID" value="TraesCSU02G030600"/>
</dbReference>
<evidence type="ECO:0000256" key="1">
    <source>
        <dbReference type="ARBA" id="ARBA00007238"/>
    </source>
</evidence>
<dbReference type="STRING" id="4565.A0A3B6TZ48"/>
<dbReference type="Gramene" id="TraesWEE_scaffold_190046_01G000100.1">
    <property type="protein sequence ID" value="TraesWEE_scaffold_190046_01G000100.1"/>
    <property type="gene ID" value="TraesWEE_scaffold_190046_01G000100"/>
</dbReference>
<dbReference type="GO" id="GO:0003824">
    <property type="term" value="F:catalytic activity"/>
    <property type="evidence" value="ECO:0007669"/>
    <property type="project" value="InterPro"/>
</dbReference>
<dbReference type="Proteomes" id="UP000019116">
    <property type="component" value="Chromosome Un"/>
</dbReference>
<dbReference type="Gramene" id="TraesCSU02G030600.1">
    <property type="protein sequence ID" value="TraesCSU02G030600.1.cds1"/>
    <property type="gene ID" value="TraesCSU02G030600"/>
</dbReference>
<dbReference type="Gramene" id="TraesROB_scaffold_180907_01G000100.1">
    <property type="protein sequence ID" value="TraesROB_scaffold_180907_01G000100.1"/>
    <property type="gene ID" value="TraesROB_scaffold_180907_01G000100"/>
</dbReference>
<evidence type="ECO:0008006" key="4">
    <source>
        <dbReference type="Google" id="ProtNLM"/>
    </source>
</evidence>
<dbReference type="Pfam" id="PF00221">
    <property type="entry name" value="Lyase_aromatic"/>
    <property type="match status" value="1"/>
</dbReference>